<evidence type="ECO:0000313" key="1">
    <source>
        <dbReference type="EMBL" id="APZ55272.1"/>
    </source>
</evidence>
<dbReference type="KEGG" id="paby:Ga0080574_TMP4990"/>
<accession>A0A1P8V0U5</accession>
<keyword evidence="2" id="KW-1185">Reference proteome</keyword>
<organism evidence="1 2">
    <name type="scientific">Salipiger abyssi</name>
    <dbReference type="NCBI Taxonomy" id="1250539"/>
    <lineage>
        <taxon>Bacteria</taxon>
        <taxon>Pseudomonadati</taxon>
        <taxon>Pseudomonadota</taxon>
        <taxon>Alphaproteobacteria</taxon>
        <taxon>Rhodobacterales</taxon>
        <taxon>Roseobacteraceae</taxon>
        <taxon>Salipiger</taxon>
    </lineage>
</organism>
<dbReference type="EMBL" id="CP015095">
    <property type="protein sequence ID" value="APZ55272.1"/>
    <property type="molecule type" value="Genomic_DNA"/>
</dbReference>
<name>A0A1P8V0U5_9RHOB</name>
<geneLocation type="plasmid" evidence="2">
    <name>ppaby4</name>
</geneLocation>
<evidence type="ECO:0000313" key="2">
    <source>
        <dbReference type="Proteomes" id="UP000187059"/>
    </source>
</evidence>
<sequence>MVELQHGDLPGATAFFDLMQSWVDPFFRSTAEMRRVSAV</sequence>
<keyword evidence="1" id="KW-0614">Plasmid</keyword>
<proteinExistence type="predicted"/>
<gene>
    <name evidence="1" type="ORF">Ga0080574_TMP4990</name>
</gene>
<dbReference type="Proteomes" id="UP000187059">
    <property type="component" value="Plasmid pPABY4"/>
</dbReference>
<protein>
    <submittedName>
        <fullName evidence="1">Uncharacterized protein</fullName>
    </submittedName>
</protein>
<dbReference type="AlphaFoldDB" id="A0A1P8V0U5"/>
<reference evidence="1 2" key="1">
    <citation type="submission" date="2016-04" db="EMBL/GenBank/DDBJ databases">
        <title>Deep-sea bacteria in the southern Pacific.</title>
        <authorList>
            <person name="Tang K."/>
        </authorList>
    </citation>
    <scope>NUCLEOTIDE SEQUENCE [LARGE SCALE GENOMIC DNA]</scope>
    <source>
        <strain evidence="1 2">JLT2014</strain>
        <plasmid evidence="2">ppaby4</plasmid>
    </source>
</reference>